<feature type="compositionally biased region" description="Basic and acidic residues" evidence="1">
    <location>
        <begin position="201"/>
        <end position="215"/>
    </location>
</feature>
<keyword evidence="3" id="KW-1185">Reference proteome</keyword>
<dbReference type="InParanoid" id="C1EEH9"/>
<feature type="compositionally biased region" description="Low complexity" evidence="1">
    <location>
        <begin position="101"/>
        <end position="118"/>
    </location>
</feature>
<dbReference type="OrthoDB" id="430637at2759"/>
<evidence type="ECO:0000256" key="1">
    <source>
        <dbReference type="SAM" id="MobiDB-lite"/>
    </source>
</evidence>
<name>C1EEH9_MICCC</name>
<organism evidence="2 3">
    <name type="scientific">Micromonas commoda (strain RCC299 / NOUM17 / CCMP2709)</name>
    <name type="common">Picoplanktonic green alga</name>
    <dbReference type="NCBI Taxonomy" id="296587"/>
    <lineage>
        <taxon>Eukaryota</taxon>
        <taxon>Viridiplantae</taxon>
        <taxon>Chlorophyta</taxon>
        <taxon>Mamiellophyceae</taxon>
        <taxon>Mamiellales</taxon>
        <taxon>Mamiellaceae</taxon>
        <taxon>Micromonas</taxon>
    </lineage>
</organism>
<reference evidence="2 3" key="1">
    <citation type="journal article" date="2009" name="Science">
        <title>Green evolution and dynamic adaptations revealed by genomes of the marine picoeukaryotes Micromonas.</title>
        <authorList>
            <person name="Worden A.Z."/>
            <person name="Lee J.H."/>
            <person name="Mock T."/>
            <person name="Rouze P."/>
            <person name="Simmons M.P."/>
            <person name="Aerts A.L."/>
            <person name="Allen A.E."/>
            <person name="Cuvelier M.L."/>
            <person name="Derelle E."/>
            <person name="Everett M.V."/>
            <person name="Foulon E."/>
            <person name="Grimwood J."/>
            <person name="Gundlach H."/>
            <person name="Henrissat B."/>
            <person name="Napoli C."/>
            <person name="McDonald S.M."/>
            <person name="Parker M.S."/>
            <person name="Rombauts S."/>
            <person name="Salamov A."/>
            <person name="Von Dassow P."/>
            <person name="Badger J.H."/>
            <person name="Coutinho P.M."/>
            <person name="Demir E."/>
            <person name="Dubchak I."/>
            <person name="Gentemann C."/>
            <person name="Eikrem W."/>
            <person name="Gready J.E."/>
            <person name="John U."/>
            <person name="Lanier W."/>
            <person name="Lindquist E.A."/>
            <person name="Lucas S."/>
            <person name="Mayer K.F."/>
            <person name="Moreau H."/>
            <person name="Not F."/>
            <person name="Otillar R."/>
            <person name="Panaud O."/>
            <person name="Pangilinan J."/>
            <person name="Paulsen I."/>
            <person name="Piegu B."/>
            <person name="Poliakov A."/>
            <person name="Robbens S."/>
            <person name="Schmutz J."/>
            <person name="Toulza E."/>
            <person name="Wyss T."/>
            <person name="Zelensky A."/>
            <person name="Zhou K."/>
            <person name="Armbrust E.V."/>
            <person name="Bhattacharya D."/>
            <person name="Goodenough U.W."/>
            <person name="Van de Peer Y."/>
            <person name="Grigoriev I.V."/>
        </authorList>
    </citation>
    <scope>NUCLEOTIDE SEQUENCE [LARGE SCALE GENOMIC DNA]</scope>
    <source>
        <strain evidence="3">RCC299 / NOUM17</strain>
    </source>
</reference>
<gene>
    <name evidence="2" type="ORF">MICPUN_62629</name>
</gene>
<dbReference type="GeneID" id="8247402"/>
<dbReference type="Proteomes" id="UP000002009">
    <property type="component" value="Chromosome 11"/>
</dbReference>
<dbReference type="Gene3D" id="1.20.5.110">
    <property type="match status" value="1"/>
</dbReference>
<proteinExistence type="predicted"/>
<sequence>MDAAIRELCERVRLRLDRLKGRTWNGRDAELDAELSSVEYDINGAEFLLKEIRAKLATSSTRNLPPVAAYRASLESSRRVLADIRRGEPRAHGGARGVRATRSVGGSTRSMGGSTRSMPAGPLGRLWKGTVSFVKDLLEDPFLDPLLPPALLAAEAEKRRRGEVPESEAMRDYRAAGERSVDYHVAAGYYGSRGPRAGAPSREEGGGREETGFDKQRRRRRRNGKRTGNHTEGRDVSPVPEEGSPPSPDEGRAPVRVTPSPTDAAGESRDEYAESAWDEDEQLMRQTRENARDEQAWIRALQGAGGGNKVGASYAAASAAAAAAPTVWGPTGRDVDDLVDRYSNMAARDDPMMLSDASPGSTPRYSEAPPVFGRVEEANNQQKEVDTEASIRRELFMNSSGADSRARARVAALGPTDGYPRSPFSGDAPPEGWVEEELMRGVERLERGREMLTDAQRVAADANETGDAILGTLREQRDALIRSRAGMEGIKEDMKHNERLVNNMTSWTRLGVKSRRTPWG</sequence>
<dbReference type="KEGG" id="mis:MICPUN_62629"/>
<protein>
    <recommendedName>
        <fullName evidence="4">t-SNARE coiled-coil homology domain-containing protein</fullName>
    </recommendedName>
</protein>
<evidence type="ECO:0000313" key="2">
    <source>
        <dbReference type="EMBL" id="ACO66539.1"/>
    </source>
</evidence>
<feature type="region of interest" description="Disordered" evidence="1">
    <location>
        <begin position="189"/>
        <end position="281"/>
    </location>
</feature>
<feature type="region of interest" description="Disordered" evidence="1">
    <location>
        <begin position="89"/>
        <end position="121"/>
    </location>
</feature>
<dbReference type="EMBL" id="CP001330">
    <property type="protein sequence ID" value="ACO66539.1"/>
    <property type="molecule type" value="Genomic_DNA"/>
</dbReference>
<dbReference type="CDD" id="cd15862">
    <property type="entry name" value="SNARE_Vti1"/>
    <property type="match status" value="1"/>
</dbReference>
<evidence type="ECO:0000313" key="3">
    <source>
        <dbReference type="Proteomes" id="UP000002009"/>
    </source>
</evidence>
<dbReference type="SUPFAM" id="SSF58038">
    <property type="entry name" value="SNARE fusion complex"/>
    <property type="match status" value="1"/>
</dbReference>
<dbReference type="AlphaFoldDB" id="C1EEH9"/>
<evidence type="ECO:0008006" key="4">
    <source>
        <dbReference type="Google" id="ProtNLM"/>
    </source>
</evidence>
<dbReference type="RefSeq" id="XP_002505281.1">
    <property type="nucleotide sequence ID" value="XM_002505235.1"/>
</dbReference>
<accession>C1EEH9</accession>
<feature type="compositionally biased region" description="Basic residues" evidence="1">
    <location>
        <begin position="216"/>
        <end position="228"/>
    </location>
</feature>